<gene>
    <name evidence="7 10" type="primary">glnD</name>
    <name evidence="10" type="ORF">C731_1718</name>
</gene>
<protein>
    <recommendedName>
        <fullName evidence="7">Bifunctional uridylyltransferase/uridylyl-removing enzyme</fullName>
        <shortName evidence="7">UTase/UR</shortName>
    </recommendedName>
    <alternativeName>
        <fullName evidence="7">Bifunctional [protein-PII] modification enzyme</fullName>
    </alternativeName>
    <alternativeName>
        <fullName evidence="7">Bifunctional nitrogen sensor protein</fullName>
    </alternativeName>
    <domain>
        <recommendedName>
            <fullName evidence="7">[Protein-PII] uridylyltransferase</fullName>
            <shortName evidence="7">PII uridylyltransferase</shortName>
            <shortName evidence="7">UTase</shortName>
            <ecNumber evidence="7">2.7.7.59</ecNumber>
        </recommendedName>
    </domain>
    <domain>
        <recommendedName>
            <fullName evidence="7">[Protein-PII]-UMP uridylyl-removing enzyme</fullName>
            <shortName evidence="7">UR</shortName>
            <ecNumber evidence="7">3.1.4.-</ecNumber>
        </recommendedName>
    </domain>
</protein>
<evidence type="ECO:0000256" key="6">
    <source>
        <dbReference type="ARBA" id="ARBA00023268"/>
    </source>
</evidence>
<comment type="cofactor">
    <cofactor evidence="7">
        <name>Mg(2+)</name>
        <dbReference type="ChEBI" id="CHEBI:18420"/>
    </cofactor>
</comment>
<dbReference type="InterPro" id="IPR010043">
    <property type="entry name" value="UTase/UR"/>
</dbReference>
<proteinExistence type="inferred from homology"/>
<dbReference type="Pfam" id="PF01966">
    <property type="entry name" value="HD"/>
    <property type="match status" value="1"/>
</dbReference>
<evidence type="ECO:0000256" key="7">
    <source>
        <dbReference type="HAMAP-Rule" id="MF_00277"/>
    </source>
</evidence>
<comment type="similarity">
    <text evidence="7">Belongs to the GlnD family.</text>
</comment>
<evidence type="ECO:0000256" key="2">
    <source>
        <dbReference type="ARBA" id="ARBA00022695"/>
    </source>
</evidence>
<accession>K5BBP3</accession>
<keyword evidence="2 7" id="KW-0548">Nucleotidyltransferase</keyword>
<comment type="catalytic activity">
    <reaction evidence="7">
        <text>[protein-PII]-L-tyrosine + UTP = [protein-PII]-uridylyl-L-tyrosine + diphosphate</text>
        <dbReference type="Rhea" id="RHEA:13673"/>
        <dbReference type="Rhea" id="RHEA-COMP:12147"/>
        <dbReference type="Rhea" id="RHEA-COMP:12148"/>
        <dbReference type="ChEBI" id="CHEBI:33019"/>
        <dbReference type="ChEBI" id="CHEBI:46398"/>
        <dbReference type="ChEBI" id="CHEBI:46858"/>
        <dbReference type="ChEBI" id="CHEBI:90602"/>
        <dbReference type="EC" id="2.7.7.59"/>
    </reaction>
</comment>
<evidence type="ECO:0000256" key="1">
    <source>
        <dbReference type="ARBA" id="ARBA00022679"/>
    </source>
</evidence>
<comment type="domain">
    <text evidence="7">Has four distinct domains: an N-terminal nucleotidyltransferase (NT) domain responsible for UTase activity, a central HD domain that encodes UR activity, and two C-terminal ACT domains that seem to have a role in glutamine sensing.</text>
</comment>
<comment type="caution">
    <text evidence="7">Lacks conserved residue(s) required for the propagation of feature annotation.</text>
</comment>
<dbReference type="InterPro" id="IPR002912">
    <property type="entry name" value="ACT_dom"/>
</dbReference>
<dbReference type="AlphaFoldDB" id="K5BBP3"/>
<evidence type="ECO:0000313" key="10">
    <source>
        <dbReference type="EMBL" id="EKF24340.1"/>
    </source>
</evidence>
<dbReference type="InterPro" id="IPR006674">
    <property type="entry name" value="HD_domain"/>
</dbReference>
<evidence type="ECO:0000259" key="8">
    <source>
        <dbReference type="PROSITE" id="PS51671"/>
    </source>
</evidence>
<feature type="domain" description="ACT" evidence="8">
    <location>
        <begin position="711"/>
        <end position="785"/>
    </location>
</feature>
<dbReference type="NCBIfam" id="TIGR01693">
    <property type="entry name" value="UTase_glnD"/>
    <property type="match status" value="1"/>
</dbReference>
<dbReference type="PANTHER" id="PTHR47320">
    <property type="entry name" value="BIFUNCTIONAL URIDYLYLTRANSFERASE/URIDYLYL-REMOVING ENZYME"/>
    <property type="match status" value="1"/>
</dbReference>
<comment type="caution">
    <text evidence="10">The sequence shown here is derived from an EMBL/GenBank/DDBJ whole genome shotgun (WGS) entry which is preliminary data.</text>
</comment>
<feature type="domain" description="ACT" evidence="8">
    <location>
        <begin position="591"/>
        <end position="667"/>
    </location>
</feature>
<dbReference type="Proteomes" id="UP000006265">
    <property type="component" value="Unassembled WGS sequence"/>
</dbReference>
<dbReference type="STRING" id="1122247.GCA_000379865_01122"/>
<evidence type="ECO:0000313" key="11">
    <source>
        <dbReference type="Proteomes" id="UP000006265"/>
    </source>
</evidence>
<dbReference type="Pfam" id="PF08335">
    <property type="entry name" value="GlnD_UR_UTase"/>
    <property type="match status" value="1"/>
</dbReference>
<organism evidence="10 11">
    <name type="scientific">Mycolicibacterium hassiacum (strain DSM 44199 / CIP 105218 / JCM 12690 / 3849)</name>
    <name type="common">Mycobacterium hassiacum</name>
    <dbReference type="NCBI Taxonomy" id="1122247"/>
    <lineage>
        <taxon>Bacteria</taxon>
        <taxon>Bacillati</taxon>
        <taxon>Actinomycetota</taxon>
        <taxon>Actinomycetes</taxon>
        <taxon>Mycobacteriales</taxon>
        <taxon>Mycobacteriaceae</taxon>
        <taxon>Mycolicibacterium</taxon>
    </lineage>
</organism>
<dbReference type="eggNOG" id="COG2844">
    <property type="taxonomic scope" value="Bacteria"/>
</dbReference>
<feature type="region of interest" description="Uridylyltransferase" evidence="7">
    <location>
        <begin position="1"/>
        <end position="295"/>
    </location>
</feature>
<dbReference type="GO" id="GO:0008773">
    <property type="term" value="F:[protein-PII] uridylyltransferase activity"/>
    <property type="evidence" value="ECO:0007669"/>
    <property type="project" value="UniProtKB-UniRule"/>
</dbReference>
<dbReference type="NCBIfam" id="NF002895">
    <property type="entry name" value="PRK03381.1"/>
    <property type="match status" value="1"/>
</dbReference>
<keyword evidence="5 7" id="KW-0460">Magnesium</keyword>
<evidence type="ECO:0000256" key="5">
    <source>
        <dbReference type="ARBA" id="ARBA00022842"/>
    </source>
</evidence>
<dbReference type="PATRIC" id="fig|1122247.3.peg.1653"/>
<dbReference type="EC" id="2.7.7.59" evidence="7"/>
<dbReference type="InterPro" id="IPR043519">
    <property type="entry name" value="NT_sf"/>
</dbReference>
<dbReference type="CDD" id="cd00077">
    <property type="entry name" value="HDc"/>
    <property type="match status" value="1"/>
</dbReference>
<comment type="function">
    <text evidence="7">Modifies, by uridylylation and deuridylylation, the PII regulatory proteins (GlnB and homologs), in response to the nitrogen status of the cell that GlnD senses through the glutamine level. Under low glutamine levels, catalyzes the conversion of the PII proteins and UTP to PII-UMP and PPi, while under higher glutamine levels, GlnD hydrolyzes PII-UMP to PII and UMP (deuridylylation). Thus, controls uridylylation state and activity of the PII proteins, and plays an important role in the regulation of nitrogen metabolism.</text>
</comment>
<dbReference type="SUPFAM" id="SSF109604">
    <property type="entry name" value="HD-domain/PDEase-like"/>
    <property type="match status" value="1"/>
</dbReference>
<dbReference type="InterPro" id="IPR013546">
    <property type="entry name" value="PII_UdlTrfase/GS_AdlTrfase"/>
</dbReference>
<dbReference type="EC" id="3.1.4.-" evidence="7"/>
<dbReference type="PIRSF" id="PIRSF006288">
    <property type="entry name" value="PII_uridyltransf"/>
    <property type="match status" value="1"/>
</dbReference>
<comment type="activity regulation">
    <text evidence="7">Uridylyltransferase (UTase) activity is inhibited by glutamine, while glutamine activates uridylyl-removing (UR) activity.</text>
</comment>
<dbReference type="Gene3D" id="3.30.460.10">
    <property type="entry name" value="Beta Polymerase, domain 2"/>
    <property type="match status" value="1"/>
</dbReference>
<dbReference type="CDD" id="cd05401">
    <property type="entry name" value="NT_GlnE_GlnD_like"/>
    <property type="match status" value="1"/>
</dbReference>
<evidence type="ECO:0000259" key="9">
    <source>
        <dbReference type="PROSITE" id="PS51831"/>
    </source>
</evidence>
<keyword evidence="1 7" id="KW-0808">Transferase</keyword>
<dbReference type="Gene3D" id="1.10.3090.10">
    <property type="entry name" value="cca-adding enzyme, domain 2"/>
    <property type="match status" value="1"/>
</dbReference>
<dbReference type="SMART" id="SM00471">
    <property type="entry name" value="HDc"/>
    <property type="match status" value="1"/>
</dbReference>
<dbReference type="EMBL" id="AMRA01000042">
    <property type="protein sequence ID" value="EKF24340.1"/>
    <property type="molecule type" value="Genomic_DNA"/>
</dbReference>
<dbReference type="GO" id="GO:0006808">
    <property type="term" value="P:regulation of nitrogen utilization"/>
    <property type="evidence" value="ECO:0007669"/>
    <property type="project" value="UniProtKB-UniRule"/>
</dbReference>
<evidence type="ECO:0000256" key="3">
    <source>
        <dbReference type="ARBA" id="ARBA00022737"/>
    </source>
</evidence>
<dbReference type="InterPro" id="IPR003607">
    <property type="entry name" value="HD/PDEase_dom"/>
</dbReference>
<dbReference type="PROSITE" id="PS51831">
    <property type="entry name" value="HD"/>
    <property type="match status" value="1"/>
</dbReference>
<dbReference type="PROSITE" id="PS51671">
    <property type="entry name" value="ACT"/>
    <property type="match status" value="2"/>
</dbReference>
<sequence>MESGGRHLDSIALRDALIDLHEFWLTTKANEIGITDTSGFAIVATGGLGRRELVPYSDLDLMLLHDEMPVEVVSKVAELLWYPLWDANIRIDHSVRTVPEALRVASEDISAGLAMLEARHIAGDAELSALLIGGARRQWRTGIASRFDELVEHTRARWERSGEIAHRAEPDLKCGRGGLRDVQLLNALAIAQLADVYPNRSSASPIGSLGEAHMALLNVRTELHRVAGRGRDLLLAQHADEISAALHIGDRFDLARMLSDAARTISFYVDAGLRTAANALPRRGLAALRRPTRRPLDEGVVEFAGEVILARDARPDRDPGLVLRVAAASATTGLPMAASTLARLAESAPELRAPWPREALNDLLVMLTAGPSVIQTVEALDRTGLWGRLFPEWGAVRDLPPRDIVHIWTVDRHLVETVARAAALTTRVSRPDLLVLGALCHDIGKGRGGDHSIIGAELAVQIGTRLGLWPSDIEILSKLVRHHLLLSHTATRRDLQDPDTIAAVVEAIDGDHVVLELLHALTEADSLATGPGVWGEWKASLVGDLVRRCRLVMAGEPLPTPDPIDPRHLAMAADVGVHVELSPTDSPHIHQVTMIAPDRRGLLSRAAGVLALNSLRVHSASVNGHCGSAINTFCVSPHFGAPPAAELLRQQFILALDGDLDPLGTLDRRDHETARHGTGRAGDIPDAVPINYVPAPPRILWSPGASPGELVVEVRATDRTGLLARLTAVFERDGVDIAWAKVTTLGSSVIDVFGIRADEAIRDDLERDLYAVLPAPPKKPLSEAG</sequence>
<dbReference type="HAMAP" id="MF_00277">
    <property type="entry name" value="PII_uridylyl_transf"/>
    <property type="match status" value="1"/>
</dbReference>
<dbReference type="SUPFAM" id="SSF55021">
    <property type="entry name" value="ACT-like"/>
    <property type="match status" value="2"/>
</dbReference>
<keyword evidence="3" id="KW-0677">Repeat</keyword>
<evidence type="ECO:0000256" key="4">
    <source>
        <dbReference type="ARBA" id="ARBA00022801"/>
    </source>
</evidence>
<reference evidence="10 11" key="1">
    <citation type="journal article" date="2012" name="J. Bacteriol.">
        <title>Genome sequence of Mycobacterium hassiacum DSM 44199, a rare source of heat-stable mycobacterial proteins.</title>
        <authorList>
            <person name="Tiago I."/>
            <person name="Maranha A."/>
            <person name="Mendes V."/>
            <person name="Alarico S."/>
            <person name="Moynihan P.J."/>
            <person name="Clarke A.J."/>
            <person name="Macedo-Ribeiro S."/>
            <person name="Pereira P.J."/>
            <person name="Empadinhas N."/>
        </authorList>
    </citation>
    <scope>NUCLEOTIDE SEQUENCE [LARGE SCALE GENOMIC DNA]</scope>
    <source>
        <strain evidence="11">DSM 44199 / CIP 105218 / JCM 12690 / 3849</strain>
    </source>
</reference>
<dbReference type="PANTHER" id="PTHR47320:SF1">
    <property type="entry name" value="BIFUNCTIONAL URIDYLYLTRANSFERASE_URIDYLYL-REMOVING ENZYME"/>
    <property type="match status" value="1"/>
</dbReference>
<dbReference type="InterPro" id="IPR045865">
    <property type="entry name" value="ACT-like_dom_sf"/>
</dbReference>
<dbReference type="GO" id="GO:0008081">
    <property type="term" value="F:phosphoric diester hydrolase activity"/>
    <property type="evidence" value="ECO:0007669"/>
    <property type="project" value="UniProtKB-UniRule"/>
</dbReference>
<keyword evidence="11" id="KW-1185">Reference proteome</keyword>
<name>K5BBP3_MYCHD</name>
<feature type="domain" description="HD" evidence="9">
    <location>
        <begin position="410"/>
        <end position="511"/>
    </location>
</feature>
<comment type="catalytic activity">
    <reaction evidence="7">
        <text>[protein-PII]-uridylyl-L-tyrosine + H2O = [protein-PII]-L-tyrosine + UMP + H(+)</text>
        <dbReference type="Rhea" id="RHEA:48600"/>
        <dbReference type="Rhea" id="RHEA-COMP:12147"/>
        <dbReference type="Rhea" id="RHEA-COMP:12148"/>
        <dbReference type="ChEBI" id="CHEBI:15377"/>
        <dbReference type="ChEBI" id="CHEBI:15378"/>
        <dbReference type="ChEBI" id="CHEBI:46858"/>
        <dbReference type="ChEBI" id="CHEBI:57865"/>
        <dbReference type="ChEBI" id="CHEBI:90602"/>
    </reaction>
</comment>
<keyword evidence="6 7" id="KW-0511">Multifunctional enzyme</keyword>
<dbReference type="SUPFAM" id="SSF81301">
    <property type="entry name" value="Nucleotidyltransferase"/>
    <property type="match status" value="1"/>
</dbReference>
<keyword evidence="4 7" id="KW-0378">Hydrolase</keyword>